<dbReference type="InterPro" id="IPR003710">
    <property type="entry name" value="ApbA"/>
</dbReference>
<feature type="domain" description="Ketopantoate reductase N-terminal" evidence="5">
    <location>
        <begin position="13"/>
        <end position="160"/>
    </location>
</feature>
<dbReference type="InterPro" id="IPR013752">
    <property type="entry name" value="KPA_reductase"/>
</dbReference>
<organism evidence="7 8">
    <name type="scientific">Candidatus Collierbacteria bacterium GW2011_GWA2_46_26</name>
    <dbReference type="NCBI Taxonomy" id="1618381"/>
    <lineage>
        <taxon>Bacteria</taxon>
        <taxon>Candidatus Collieribacteriota</taxon>
    </lineage>
</organism>
<evidence type="ECO:0000256" key="3">
    <source>
        <dbReference type="ARBA" id="ARBA00023002"/>
    </source>
</evidence>
<dbReference type="UniPathway" id="UPA00028">
    <property type="reaction ID" value="UER00004"/>
</dbReference>
<keyword evidence="3 4" id="KW-0560">Oxidoreductase</keyword>
<dbReference type="AlphaFoldDB" id="A0A0G1PJY2"/>
<dbReference type="Gene3D" id="3.40.50.720">
    <property type="entry name" value="NAD(P)-binding Rossmann-like Domain"/>
    <property type="match status" value="1"/>
</dbReference>
<comment type="pathway">
    <text evidence="4">Cofactor biosynthesis; (R)-pantothenate biosynthesis; (R)-pantoate from 3-methyl-2-oxobutanoate: step 2/2.</text>
</comment>
<evidence type="ECO:0000259" key="5">
    <source>
        <dbReference type="Pfam" id="PF02558"/>
    </source>
</evidence>
<dbReference type="GO" id="GO:0015940">
    <property type="term" value="P:pantothenate biosynthetic process"/>
    <property type="evidence" value="ECO:0007669"/>
    <property type="project" value="UniProtKB-UniPathway"/>
</dbReference>
<dbReference type="InterPro" id="IPR013332">
    <property type="entry name" value="KPR_N"/>
</dbReference>
<reference evidence="7 8" key="1">
    <citation type="journal article" date="2015" name="Nature">
        <title>rRNA introns, odd ribosomes, and small enigmatic genomes across a large radiation of phyla.</title>
        <authorList>
            <person name="Brown C.T."/>
            <person name="Hug L.A."/>
            <person name="Thomas B.C."/>
            <person name="Sharon I."/>
            <person name="Castelle C.J."/>
            <person name="Singh A."/>
            <person name="Wilkins M.J."/>
            <person name="Williams K.H."/>
            <person name="Banfield J.F."/>
        </authorList>
    </citation>
    <scope>NUCLEOTIDE SEQUENCE [LARGE SCALE GENOMIC DNA]</scope>
</reference>
<evidence type="ECO:0000256" key="2">
    <source>
        <dbReference type="ARBA" id="ARBA00022857"/>
    </source>
</evidence>
<comment type="function">
    <text evidence="4">Catalyzes the NADPH-dependent reduction of ketopantoate into pantoic acid.</text>
</comment>
<dbReference type="PANTHER" id="PTHR21708">
    <property type="entry name" value="PROBABLE 2-DEHYDROPANTOATE 2-REDUCTASE"/>
    <property type="match status" value="1"/>
</dbReference>
<comment type="caution">
    <text evidence="7">The sequence shown here is derived from an EMBL/GenBank/DDBJ whole genome shotgun (WGS) entry which is preliminary data.</text>
</comment>
<comment type="catalytic activity">
    <reaction evidence="4">
        <text>(R)-pantoate + NADP(+) = 2-dehydropantoate + NADPH + H(+)</text>
        <dbReference type="Rhea" id="RHEA:16233"/>
        <dbReference type="ChEBI" id="CHEBI:11561"/>
        <dbReference type="ChEBI" id="CHEBI:15378"/>
        <dbReference type="ChEBI" id="CHEBI:15980"/>
        <dbReference type="ChEBI" id="CHEBI:57783"/>
        <dbReference type="ChEBI" id="CHEBI:58349"/>
        <dbReference type="EC" id="1.1.1.169"/>
    </reaction>
</comment>
<dbReference type="PANTHER" id="PTHR21708:SF26">
    <property type="entry name" value="2-DEHYDROPANTOATE 2-REDUCTASE"/>
    <property type="match status" value="1"/>
</dbReference>
<dbReference type="PATRIC" id="fig|1618381.3.peg.640"/>
<proteinExistence type="inferred from homology"/>
<keyword evidence="4" id="KW-0566">Pantothenate biosynthesis</keyword>
<sequence>MILGKIDNLNMKIYLIGVGGVGGFYGGLLAESGADVTLVSRGESFVAIRKSGLVLNCSDGERRVFPVKVIEHVSEIIDPDLIILAVKSYNLEEVSRGLERVINDDTIVITIQNGLENDMVVSRHIHCQVLPGLVLVAASKTAPNKVNQRGSQRKLVFGARSGEITTKMREVESVLKSAGIDAHVSESITQELWKKFLFVLSFASATVVQMGPIGEALNNPQSLKVYKDVLRETITVGKGEGIEFEPDIFDVTLKGALDFDPLTKSSLLVDIQNHRQTEVEALHGVLVRLAERYNLPVPVTYSIYKRILKLRG</sequence>
<dbReference type="EMBL" id="LCMI01000006">
    <property type="protein sequence ID" value="KKU33061.1"/>
    <property type="molecule type" value="Genomic_DNA"/>
</dbReference>
<protein>
    <recommendedName>
        <fullName evidence="4">2-dehydropantoate 2-reductase</fullName>
        <ecNumber evidence="4">1.1.1.169</ecNumber>
    </recommendedName>
    <alternativeName>
        <fullName evidence="4">Ketopantoate reductase</fullName>
    </alternativeName>
</protein>
<dbReference type="SUPFAM" id="SSF48179">
    <property type="entry name" value="6-phosphogluconate dehydrogenase C-terminal domain-like"/>
    <property type="match status" value="1"/>
</dbReference>
<accession>A0A0G1PJY2</accession>
<gene>
    <name evidence="7" type="ORF">UX47_C0006G0032</name>
</gene>
<name>A0A0G1PJY2_9BACT</name>
<feature type="domain" description="Ketopantoate reductase C-terminal" evidence="6">
    <location>
        <begin position="188"/>
        <end position="306"/>
    </location>
</feature>
<evidence type="ECO:0000256" key="1">
    <source>
        <dbReference type="ARBA" id="ARBA00007870"/>
    </source>
</evidence>
<comment type="similarity">
    <text evidence="1 4">Belongs to the ketopantoate reductase family.</text>
</comment>
<dbReference type="SUPFAM" id="SSF51735">
    <property type="entry name" value="NAD(P)-binding Rossmann-fold domains"/>
    <property type="match status" value="1"/>
</dbReference>
<dbReference type="Gene3D" id="1.10.1040.10">
    <property type="entry name" value="N-(1-d-carboxylethyl)-l-norvaline Dehydrogenase, domain 2"/>
    <property type="match status" value="1"/>
</dbReference>
<evidence type="ECO:0000313" key="8">
    <source>
        <dbReference type="Proteomes" id="UP000034794"/>
    </source>
</evidence>
<dbReference type="Proteomes" id="UP000034794">
    <property type="component" value="Unassembled WGS sequence"/>
</dbReference>
<evidence type="ECO:0000313" key="7">
    <source>
        <dbReference type="EMBL" id="KKU33061.1"/>
    </source>
</evidence>
<dbReference type="InterPro" id="IPR008927">
    <property type="entry name" value="6-PGluconate_DH-like_C_sf"/>
</dbReference>
<dbReference type="GO" id="GO:0005737">
    <property type="term" value="C:cytoplasm"/>
    <property type="evidence" value="ECO:0007669"/>
    <property type="project" value="TreeGrafter"/>
</dbReference>
<dbReference type="GO" id="GO:0008677">
    <property type="term" value="F:2-dehydropantoate 2-reductase activity"/>
    <property type="evidence" value="ECO:0007669"/>
    <property type="project" value="UniProtKB-EC"/>
</dbReference>
<dbReference type="NCBIfam" id="TIGR00745">
    <property type="entry name" value="apbA_panE"/>
    <property type="match status" value="1"/>
</dbReference>
<dbReference type="InterPro" id="IPR013328">
    <property type="entry name" value="6PGD_dom2"/>
</dbReference>
<evidence type="ECO:0000256" key="4">
    <source>
        <dbReference type="RuleBase" id="RU362068"/>
    </source>
</evidence>
<dbReference type="InterPro" id="IPR051402">
    <property type="entry name" value="KPR-Related"/>
</dbReference>
<dbReference type="Pfam" id="PF08546">
    <property type="entry name" value="ApbA_C"/>
    <property type="match status" value="1"/>
</dbReference>
<evidence type="ECO:0000259" key="6">
    <source>
        <dbReference type="Pfam" id="PF08546"/>
    </source>
</evidence>
<dbReference type="Pfam" id="PF02558">
    <property type="entry name" value="ApbA"/>
    <property type="match status" value="1"/>
</dbReference>
<dbReference type="EC" id="1.1.1.169" evidence="4"/>
<dbReference type="InterPro" id="IPR036291">
    <property type="entry name" value="NAD(P)-bd_dom_sf"/>
</dbReference>
<keyword evidence="2 4" id="KW-0521">NADP</keyword>